<keyword evidence="3" id="KW-1185">Reference proteome</keyword>
<name>A0A9E8ZDW2_9CYAN</name>
<dbReference type="EMBL" id="CP113797">
    <property type="protein sequence ID" value="WAL60996.1"/>
    <property type="molecule type" value="Genomic_DNA"/>
</dbReference>
<gene>
    <name evidence="2" type="ORF">OXH18_03070</name>
</gene>
<feature type="repeat" description="TPR" evidence="1">
    <location>
        <begin position="371"/>
        <end position="404"/>
    </location>
</feature>
<dbReference type="InterPro" id="IPR019734">
    <property type="entry name" value="TPR_rpt"/>
</dbReference>
<evidence type="ECO:0000313" key="2">
    <source>
        <dbReference type="EMBL" id="WAL60996.1"/>
    </source>
</evidence>
<accession>A0A9E8ZDW2</accession>
<dbReference type="Pfam" id="PF13424">
    <property type="entry name" value="TPR_12"/>
    <property type="match status" value="1"/>
</dbReference>
<reference evidence="2" key="1">
    <citation type="submission" date="2022-12" db="EMBL/GenBank/DDBJ databases">
        <title>Polyphasic identification of a Novel Hot-Spring Cyanobacterium Ocullathermofonsia sinensis gen nov. sp. nov. and Genomic Insights on its Adaptations to the Thermal Habitat.</title>
        <authorList>
            <person name="Daroch M."/>
            <person name="Tang J."/>
            <person name="Jiang Y."/>
        </authorList>
    </citation>
    <scope>NUCLEOTIDE SEQUENCE</scope>
    <source>
        <strain evidence="2">PKUAC-SCTA174</strain>
    </source>
</reference>
<dbReference type="SUPFAM" id="SSF48452">
    <property type="entry name" value="TPR-like"/>
    <property type="match status" value="1"/>
</dbReference>
<organism evidence="2 3">
    <name type="scientific">Thermocoleostomius sinensis A174</name>
    <dbReference type="NCBI Taxonomy" id="2016057"/>
    <lineage>
        <taxon>Bacteria</taxon>
        <taxon>Bacillati</taxon>
        <taxon>Cyanobacteriota</taxon>
        <taxon>Cyanophyceae</taxon>
        <taxon>Oculatellales</taxon>
        <taxon>Oculatellaceae</taxon>
        <taxon>Thermocoleostomius</taxon>
    </lineage>
</organism>
<dbReference type="RefSeq" id="WP_268610952.1">
    <property type="nucleotide sequence ID" value="NZ_CP113797.1"/>
</dbReference>
<dbReference type="PROSITE" id="PS50005">
    <property type="entry name" value="TPR"/>
    <property type="match status" value="1"/>
</dbReference>
<evidence type="ECO:0000256" key="1">
    <source>
        <dbReference type="PROSITE-ProRule" id="PRU00339"/>
    </source>
</evidence>
<keyword evidence="1" id="KW-0802">TPR repeat</keyword>
<dbReference type="Pfam" id="PF13176">
    <property type="entry name" value="TPR_7"/>
    <property type="match status" value="1"/>
</dbReference>
<dbReference type="SMART" id="SM00028">
    <property type="entry name" value="TPR"/>
    <property type="match status" value="3"/>
</dbReference>
<sequence>MPSDASSPDARPFADRYLAVINQIVEITLKGKLRSKEQIYQQLVQDVEAGTGEIFERCLATRFEETQTQLQIDDELKQAKATRILRALQAIQGEWERYQKEQHLTAAVSTATRSIIESSSEDTLVTWLDWVDPNQTNALSTDQLKALVQSLNQSISTKKIEQPQVIQQLVAGIDSGLATQQRLEDHVIRWIYDVPTAIGFEGTPSQWGPWKLWAEQVTSPLPKQLFQVITTNQSIEETIQRQSTIAVRDWVELVIVLQFLQRGLVTWFEKQPYDSKWGTKQSVATFLTFAVIWNQLSLGFERASSLSPDDRHRLSQGCFQMMLQILRRFSQQPYFPMYGGVFALFGGNDLKETLNYLDEPLRQVPGTQEKARILTLLGYSRRALGDYDRAIEFHQQALDIARSATDQACEIANLNHLSRIYVAQKDYTEAIGYSQRALVLARQVGDRLGEANALTNLGYSEIVSARQLEHIDPDEYELPISYLQQGLQLSEKLGDRQSQSLCYHSLGIAYVLIEQPQAAIPYLEKGFQAAQKSGDLYLQGLNLLYLAEAHYSLGHREQALFAAFVSMYLLEQIQANEWRQAAGLLTILEGQLGDTFQTMRSQYRSAIVPIIGVDGYDHLPVLLEHYKQSLG</sequence>
<dbReference type="Proteomes" id="UP001163152">
    <property type="component" value="Chromosome"/>
</dbReference>
<protein>
    <submittedName>
        <fullName evidence="2">Tetratricopeptide repeat protein</fullName>
    </submittedName>
</protein>
<dbReference type="InterPro" id="IPR011990">
    <property type="entry name" value="TPR-like_helical_dom_sf"/>
</dbReference>
<dbReference type="KEGG" id="tsin:OXH18_03070"/>
<dbReference type="AlphaFoldDB" id="A0A9E8ZDW2"/>
<dbReference type="Gene3D" id="1.25.40.10">
    <property type="entry name" value="Tetratricopeptide repeat domain"/>
    <property type="match status" value="2"/>
</dbReference>
<proteinExistence type="predicted"/>
<dbReference type="PANTHER" id="PTHR10098">
    <property type="entry name" value="RAPSYN-RELATED"/>
    <property type="match status" value="1"/>
</dbReference>
<evidence type="ECO:0000313" key="3">
    <source>
        <dbReference type="Proteomes" id="UP001163152"/>
    </source>
</evidence>